<dbReference type="CDD" id="cd00302">
    <property type="entry name" value="cytochrome_P450"/>
    <property type="match status" value="1"/>
</dbReference>
<dbReference type="Pfam" id="PF00067">
    <property type="entry name" value="p450"/>
    <property type="match status" value="1"/>
</dbReference>
<protein>
    <recommendedName>
        <fullName evidence="4">Cytochrome P450</fullName>
    </recommendedName>
</protein>
<dbReference type="AlphaFoldDB" id="A0A382RWG9"/>
<dbReference type="GO" id="GO:0005506">
    <property type="term" value="F:iron ion binding"/>
    <property type="evidence" value="ECO:0007669"/>
    <property type="project" value="InterPro"/>
</dbReference>
<proteinExistence type="inferred from homology"/>
<feature type="non-terminal residue" evidence="3">
    <location>
        <position position="317"/>
    </location>
</feature>
<name>A0A382RWG9_9ZZZZ</name>
<accession>A0A382RWG9</accession>
<dbReference type="GO" id="GO:0004497">
    <property type="term" value="F:monooxygenase activity"/>
    <property type="evidence" value="ECO:0007669"/>
    <property type="project" value="InterPro"/>
</dbReference>
<gene>
    <name evidence="3" type="ORF">METZ01_LOCUS354860</name>
</gene>
<evidence type="ECO:0000256" key="1">
    <source>
        <dbReference type="ARBA" id="ARBA00010617"/>
    </source>
</evidence>
<dbReference type="SUPFAM" id="SSF48264">
    <property type="entry name" value="Cytochrome P450"/>
    <property type="match status" value="1"/>
</dbReference>
<dbReference type="PANTHER" id="PTHR24305">
    <property type="entry name" value="CYTOCHROME P450"/>
    <property type="match status" value="1"/>
</dbReference>
<organism evidence="3">
    <name type="scientific">marine metagenome</name>
    <dbReference type="NCBI Taxonomy" id="408172"/>
    <lineage>
        <taxon>unclassified sequences</taxon>
        <taxon>metagenomes</taxon>
        <taxon>ecological metagenomes</taxon>
    </lineage>
</organism>
<dbReference type="Gene3D" id="1.10.630.10">
    <property type="entry name" value="Cytochrome P450"/>
    <property type="match status" value="1"/>
</dbReference>
<reference evidence="3" key="1">
    <citation type="submission" date="2018-05" db="EMBL/GenBank/DDBJ databases">
        <authorList>
            <person name="Lanie J.A."/>
            <person name="Ng W.-L."/>
            <person name="Kazmierczak K.M."/>
            <person name="Andrzejewski T.M."/>
            <person name="Davidsen T.M."/>
            <person name="Wayne K.J."/>
            <person name="Tettelin H."/>
            <person name="Glass J.I."/>
            <person name="Rusch D."/>
            <person name="Podicherti R."/>
            <person name="Tsui H.-C.T."/>
            <person name="Winkler M.E."/>
        </authorList>
    </citation>
    <scope>NUCLEOTIDE SEQUENCE</scope>
</reference>
<dbReference type="InterPro" id="IPR050121">
    <property type="entry name" value="Cytochrome_P450_monoxygenase"/>
</dbReference>
<dbReference type="InterPro" id="IPR036396">
    <property type="entry name" value="Cyt_P450_sf"/>
</dbReference>
<feature type="region of interest" description="Disordered" evidence="2">
    <location>
        <begin position="297"/>
        <end position="317"/>
    </location>
</feature>
<dbReference type="PANTHER" id="PTHR24305:SF166">
    <property type="entry name" value="CYTOCHROME P450 12A4, MITOCHONDRIAL-RELATED"/>
    <property type="match status" value="1"/>
</dbReference>
<evidence type="ECO:0000256" key="2">
    <source>
        <dbReference type="SAM" id="MobiDB-lite"/>
    </source>
</evidence>
<evidence type="ECO:0008006" key="4">
    <source>
        <dbReference type="Google" id="ProtNLM"/>
    </source>
</evidence>
<sequence length="317" mass="35696">NDCEAALKNNDLRQSLYDAGSILMEKVLVNLHGEEHKSRRTIEGLLFRRSFFRLYEAEILPPLIEATLARLIDSDPNDLKDISYRIMLHVSLSFSGIDRLLGTDEESEELNQLLIRLGQAATLGQHTGDEHDRLVANIESAINEFEVSYFGPSRARRELLVARVKAGEMSEQELPRDVLTLLLLHQDKLNLSHRVLLKEIAFYYLASAHTSVHSLTHCMYEIFSWLNVTGMPVAELLKDQLLLQRCVHESVRLHPSSPEAWRVADVDTAIPNGCNLKAGTAVVIDLITANRQPEVFGEDANKFNPNRARPSARNPTG</sequence>
<dbReference type="GO" id="GO:0016705">
    <property type="term" value="F:oxidoreductase activity, acting on paired donors, with incorporation or reduction of molecular oxygen"/>
    <property type="evidence" value="ECO:0007669"/>
    <property type="project" value="InterPro"/>
</dbReference>
<evidence type="ECO:0000313" key="3">
    <source>
        <dbReference type="EMBL" id="SVD02006.1"/>
    </source>
</evidence>
<comment type="similarity">
    <text evidence="1">Belongs to the cytochrome P450 family.</text>
</comment>
<dbReference type="GO" id="GO:0020037">
    <property type="term" value="F:heme binding"/>
    <property type="evidence" value="ECO:0007669"/>
    <property type="project" value="InterPro"/>
</dbReference>
<dbReference type="EMBL" id="UINC01124683">
    <property type="protein sequence ID" value="SVD02006.1"/>
    <property type="molecule type" value="Genomic_DNA"/>
</dbReference>
<dbReference type="InterPro" id="IPR001128">
    <property type="entry name" value="Cyt_P450"/>
</dbReference>
<feature type="non-terminal residue" evidence="3">
    <location>
        <position position="1"/>
    </location>
</feature>